<evidence type="ECO:0000256" key="4">
    <source>
        <dbReference type="ARBA" id="ARBA00022989"/>
    </source>
</evidence>
<dbReference type="PANTHER" id="PTHR43427:SF6">
    <property type="entry name" value="CHLORIDE CHANNEL PROTEIN CLC-E"/>
    <property type="match status" value="1"/>
</dbReference>
<dbReference type="GO" id="GO:0034707">
    <property type="term" value="C:chloride channel complex"/>
    <property type="evidence" value="ECO:0007669"/>
    <property type="project" value="UniProtKB-KW"/>
</dbReference>
<comment type="subcellular location">
    <subcellularLocation>
        <location evidence="1">Membrane</location>
        <topology evidence="1">Multi-pass membrane protein</topology>
    </subcellularLocation>
</comment>
<dbReference type="PANTHER" id="PTHR43427">
    <property type="entry name" value="CHLORIDE CHANNEL PROTEIN CLC-E"/>
    <property type="match status" value="1"/>
</dbReference>
<feature type="transmembrane region" description="Helical" evidence="10">
    <location>
        <begin position="63"/>
        <end position="86"/>
    </location>
</feature>
<keyword evidence="3 10" id="KW-0812">Transmembrane</keyword>
<reference evidence="12" key="1">
    <citation type="submission" date="2019-02" db="EMBL/GenBank/DDBJ databases">
        <title>Isolation and identification of novel species under the genus Muribaculum.</title>
        <authorList>
            <person name="Miyake S."/>
            <person name="Ding Y."/>
            <person name="Low A."/>
            <person name="Soh M."/>
            <person name="Seedorf H."/>
        </authorList>
    </citation>
    <scope>NUCLEOTIDE SEQUENCE [LARGE SCALE GENOMIC DNA]</scope>
    <source>
        <strain evidence="12">H5</strain>
    </source>
</reference>
<dbReference type="Pfam" id="PF00654">
    <property type="entry name" value="Voltage_CLC"/>
    <property type="match status" value="1"/>
</dbReference>
<feature type="transmembrane region" description="Helical" evidence="10">
    <location>
        <begin position="383"/>
        <end position="405"/>
    </location>
</feature>
<keyword evidence="6 10" id="KW-0472">Membrane</keyword>
<keyword evidence="5" id="KW-0406">Ion transport</keyword>
<feature type="transmembrane region" description="Helical" evidence="10">
    <location>
        <begin position="24"/>
        <end position="43"/>
    </location>
</feature>
<evidence type="ECO:0000256" key="10">
    <source>
        <dbReference type="SAM" id="Phobius"/>
    </source>
</evidence>
<keyword evidence="12" id="KW-1185">Reference proteome</keyword>
<evidence type="ECO:0000256" key="1">
    <source>
        <dbReference type="ARBA" id="ARBA00004141"/>
    </source>
</evidence>
<evidence type="ECO:0000256" key="3">
    <source>
        <dbReference type="ARBA" id="ARBA00022692"/>
    </source>
</evidence>
<dbReference type="PRINTS" id="PR00762">
    <property type="entry name" value="CLCHANNEL"/>
</dbReference>
<feature type="transmembrane region" description="Helical" evidence="10">
    <location>
        <begin position="273"/>
        <end position="290"/>
    </location>
</feature>
<evidence type="ECO:0000256" key="8">
    <source>
        <dbReference type="ARBA" id="ARBA00023214"/>
    </source>
</evidence>
<dbReference type="Gene3D" id="1.10.3080.10">
    <property type="entry name" value="Clc chloride channel"/>
    <property type="match status" value="1"/>
</dbReference>
<dbReference type="SUPFAM" id="SSF81340">
    <property type="entry name" value="Clc chloride channel"/>
    <property type="match status" value="1"/>
</dbReference>
<dbReference type="InterPro" id="IPR050368">
    <property type="entry name" value="ClC-type_chloride_channel"/>
</dbReference>
<dbReference type="AlphaFoldDB" id="A0A4P7W311"/>
<evidence type="ECO:0000256" key="2">
    <source>
        <dbReference type="ARBA" id="ARBA00022448"/>
    </source>
</evidence>
<evidence type="ECO:0000313" key="11">
    <source>
        <dbReference type="EMBL" id="QCD42353.1"/>
    </source>
</evidence>
<feature type="transmembrane region" description="Helical" evidence="10">
    <location>
        <begin position="350"/>
        <end position="371"/>
    </location>
</feature>
<dbReference type="InterPro" id="IPR001807">
    <property type="entry name" value="ClC"/>
</dbReference>
<keyword evidence="2" id="KW-0813">Transport</keyword>
<feature type="transmembrane region" description="Helical" evidence="10">
    <location>
        <begin position="156"/>
        <end position="174"/>
    </location>
</feature>
<dbReference type="EMBL" id="CP039396">
    <property type="protein sequence ID" value="QCD42353.1"/>
    <property type="molecule type" value="Genomic_DNA"/>
</dbReference>
<keyword evidence="7" id="KW-0869">Chloride channel</keyword>
<organism evidence="11 12">
    <name type="scientific">Duncaniella dubosii</name>
    <dbReference type="NCBI Taxonomy" id="2518971"/>
    <lineage>
        <taxon>Bacteria</taxon>
        <taxon>Pseudomonadati</taxon>
        <taxon>Bacteroidota</taxon>
        <taxon>Bacteroidia</taxon>
        <taxon>Bacteroidales</taxon>
        <taxon>Muribaculaceae</taxon>
        <taxon>Duncaniella</taxon>
    </lineage>
</organism>
<name>A0A4P7W311_9BACT</name>
<keyword evidence="4 10" id="KW-1133">Transmembrane helix</keyword>
<feature type="transmembrane region" description="Helical" evidence="10">
    <location>
        <begin position="234"/>
        <end position="253"/>
    </location>
</feature>
<gene>
    <name evidence="11" type="ORF">E7747_08690</name>
</gene>
<feature type="transmembrane region" description="Helical" evidence="10">
    <location>
        <begin position="195"/>
        <end position="214"/>
    </location>
</feature>
<proteinExistence type="predicted"/>
<evidence type="ECO:0000256" key="7">
    <source>
        <dbReference type="ARBA" id="ARBA00023173"/>
    </source>
</evidence>
<evidence type="ECO:0000256" key="9">
    <source>
        <dbReference type="ARBA" id="ARBA00023303"/>
    </source>
</evidence>
<feature type="transmembrane region" description="Helical" evidence="10">
    <location>
        <begin position="319"/>
        <end position="338"/>
    </location>
</feature>
<feature type="transmembrane region" description="Helical" evidence="10">
    <location>
        <begin position="106"/>
        <end position="126"/>
    </location>
</feature>
<dbReference type="InterPro" id="IPR014743">
    <property type="entry name" value="Cl-channel_core"/>
</dbReference>
<dbReference type="GO" id="GO:0005254">
    <property type="term" value="F:chloride channel activity"/>
    <property type="evidence" value="ECO:0007669"/>
    <property type="project" value="UniProtKB-KW"/>
</dbReference>
<dbReference type="Proteomes" id="UP000297149">
    <property type="component" value="Chromosome"/>
</dbReference>
<protein>
    <submittedName>
        <fullName evidence="11">Chloride channel protein</fullName>
    </submittedName>
</protein>
<feature type="transmembrane region" description="Helical" evidence="10">
    <location>
        <begin position="412"/>
        <end position="433"/>
    </location>
</feature>
<evidence type="ECO:0000313" key="12">
    <source>
        <dbReference type="Proteomes" id="UP000297149"/>
    </source>
</evidence>
<evidence type="ECO:0000256" key="5">
    <source>
        <dbReference type="ARBA" id="ARBA00023065"/>
    </source>
</evidence>
<keyword evidence="8" id="KW-0868">Chloride</keyword>
<keyword evidence="9" id="KW-0407">Ion channel</keyword>
<dbReference type="RefSeq" id="WP_136415453.1">
    <property type="nucleotide sequence ID" value="NZ_CAXHQF010000144.1"/>
</dbReference>
<evidence type="ECO:0000256" key="6">
    <source>
        <dbReference type="ARBA" id="ARBA00023136"/>
    </source>
</evidence>
<dbReference type="KEGG" id="ddb:E7747_08690"/>
<dbReference type="CDD" id="cd00400">
    <property type="entry name" value="Voltage_gated_ClC"/>
    <property type="match status" value="1"/>
</dbReference>
<sequence>MLTGHSLLIKILDWREKHLSEKTFVFLLATAVGLLSGCGAFVLKRLISWVSHILTSHFRIGSGNYVLLLIPVAGIVLTGIFCRYVVKADLSDGTSRLIHDLKNKMYALKSYIVYSPILASTITLGFGGSAGSEGPIAYTGAAVGSNVARLFRLSPQMMMIMLGCGAGAGIAGIFKSPLGGALFTLEVLRMPMSTFSVLVLLVTSITAAMTAYLLSGCTVDIPFSHHAGFDIDTLPYVILLGIFCGFYSLYYSYMIKKVAKLLRCVGNSWIKNLIGGVMISALVFLFPPLYGEGYGTVGKIINDNFSTILNDSIFFGHSGGMWLLIFVAGGIALAKCVATSATNNGGGVSGNFAPSLFAGCIVGFFFAALLNEVFGLHLPVGEFAFYAMAGVMAGAIRAPLMAIFLTCEMGAAYSYFFPLVVTASVSFGIVRLFTADSFFSRHADRHNGLISIIKRHKMESAGGIQQQKGSD</sequence>
<accession>A0A4P7W311</accession>